<evidence type="ECO:0000256" key="6">
    <source>
        <dbReference type="ARBA" id="ARBA00022989"/>
    </source>
</evidence>
<keyword evidence="2" id="KW-0813">Transport</keyword>
<evidence type="ECO:0000256" key="3">
    <source>
        <dbReference type="ARBA" id="ARBA00022475"/>
    </source>
</evidence>
<dbReference type="PRINTS" id="PR00702">
    <property type="entry name" value="ACRIFLAVINRP"/>
</dbReference>
<feature type="non-terminal residue" evidence="9">
    <location>
        <position position="578"/>
    </location>
</feature>
<evidence type="ECO:0000256" key="4">
    <source>
        <dbReference type="ARBA" id="ARBA00022519"/>
    </source>
</evidence>
<keyword evidence="5 8" id="KW-0812">Transmembrane</keyword>
<feature type="transmembrane region" description="Helical" evidence="8">
    <location>
        <begin position="463"/>
        <end position="490"/>
    </location>
</feature>
<evidence type="ECO:0000256" key="2">
    <source>
        <dbReference type="ARBA" id="ARBA00022448"/>
    </source>
</evidence>
<dbReference type="SUPFAM" id="SSF82693">
    <property type="entry name" value="Multidrug efflux transporter AcrB pore domain, PN1, PN2, PC1 and PC2 subdomains"/>
    <property type="match status" value="2"/>
</dbReference>
<gene>
    <name evidence="9" type="ORF">FJZ47_05160</name>
</gene>
<keyword evidence="4" id="KW-0997">Cell inner membrane</keyword>
<dbReference type="AlphaFoldDB" id="A0A937W0W8"/>
<keyword evidence="6 8" id="KW-1133">Transmembrane helix</keyword>
<dbReference type="InterPro" id="IPR001036">
    <property type="entry name" value="Acrflvin-R"/>
</dbReference>
<dbReference type="InterPro" id="IPR027463">
    <property type="entry name" value="AcrB_DN_DC_subdom"/>
</dbReference>
<dbReference type="GO" id="GO:0005886">
    <property type="term" value="C:plasma membrane"/>
    <property type="evidence" value="ECO:0007669"/>
    <property type="project" value="UniProtKB-SubCell"/>
</dbReference>
<dbReference type="FunFam" id="3.30.70.1430:FF:000001">
    <property type="entry name" value="Efflux pump membrane transporter"/>
    <property type="match status" value="1"/>
</dbReference>
<feature type="transmembrane region" description="Helical" evidence="8">
    <location>
        <begin position="334"/>
        <end position="353"/>
    </location>
</feature>
<dbReference type="Gene3D" id="3.30.70.1430">
    <property type="entry name" value="Multidrug efflux transporter AcrB pore domain"/>
    <property type="match status" value="2"/>
</dbReference>
<evidence type="ECO:0000313" key="9">
    <source>
        <dbReference type="EMBL" id="MBM3223180.1"/>
    </source>
</evidence>
<evidence type="ECO:0000256" key="1">
    <source>
        <dbReference type="ARBA" id="ARBA00004429"/>
    </source>
</evidence>
<proteinExistence type="predicted"/>
<accession>A0A937W0W8</accession>
<dbReference type="FunFam" id="1.20.1640.10:FF:000001">
    <property type="entry name" value="Efflux pump membrane transporter"/>
    <property type="match status" value="1"/>
</dbReference>
<keyword evidence="7 8" id="KW-0472">Membrane</keyword>
<dbReference type="SUPFAM" id="SSF82866">
    <property type="entry name" value="Multidrug efflux transporter AcrB transmembrane domain"/>
    <property type="match status" value="1"/>
</dbReference>
<evidence type="ECO:0000256" key="7">
    <source>
        <dbReference type="ARBA" id="ARBA00023136"/>
    </source>
</evidence>
<sequence>MNFSALFINRPIGTTLLTLALGLVGVLAYQFLPVSPLPQVEFSTIQVSAALPGASPEIMASAVATPLERQLGRIAGLNEMTSVSYRGSTNIVLQFDLGRSINAAARDVQAAINAARGQLPSNLPNNPSYRKSNPADSPVLILALTSDTYDRARMYDIGASILQQKLSQVPGVGRVVVGGGALPAVRVDVNPTVLHSYGLGLEDVRAALVSANVNRPKGDITQGDETWSLAATDQLLSAAEYQPLIISYKQGAAVRLADVAKVTDSVEDLRNSGLVNGKPAVLLIVWRQPAANIIETVDRVRAMLPQLQAAIPPAVNLAIFLDRTTTIRASVHDVQFTLVLSIVLVILVVFAFFRDVRTALIPSVAVPISLLGTFGAMYLLGYSINNLSLMALTIATGFVVDDAIVVIENIMRHLEAGVPPRQAALRGAKEIGFTVVSITISLLAVFIPILLMGGLFGRLFREFAVTLAVAVVVSLVVSLTTTPMMCAGLLRPHVHTRHGWLYRASEWGFQLSVRLYAITLGWVLRHRFFMLLVTLATIGSTVHLYSIIPQGFFPPQDTGSLVGTIQADQSSSFQAMQD</sequence>
<reference evidence="9" key="1">
    <citation type="submission" date="2019-03" db="EMBL/GenBank/DDBJ databases">
        <title>Lake Tanganyika Metagenome-Assembled Genomes (MAGs).</title>
        <authorList>
            <person name="Tran P."/>
        </authorList>
    </citation>
    <scope>NUCLEOTIDE SEQUENCE</scope>
    <source>
        <strain evidence="9">K_DeepCast_65m_m2_066</strain>
    </source>
</reference>
<feature type="transmembrane region" description="Helical" evidence="8">
    <location>
        <begin position="360"/>
        <end position="381"/>
    </location>
</feature>
<dbReference type="Proteomes" id="UP000712673">
    <property type="component" value="Unassembled WGS sequence"/>
</dbReference>
<protein>
    <submittedName>
        <fullName evidence="9">Multidrug transporter subunit MdtC</fullName>
    </submittedName>
</protein>
<comment type="subcellular location">
    <subcellularLocation>
        <location evidence="1">Cell inner membrane</location>
        <topology evidence="1">Multi-pass membrane protein</topology>
    </subcellularLocation>
</comment>
<dbReference type="Gene3D" id="3.30.70.1320">
    <property type="entry name" value="Multidrug efflux transporter AcrB pore domain like"/>
    <property type="match status" value="1"/>
</dbReference>
<keyword evidence="3" id="KW-1003">Cell membrane</keyword>
<dbReference type="PANTHER" id="PTHR32063">
    <property type="match status" value="1"/>
</dbReference>
<dbReference type="PANTHER" id="PTHR32063:SF34">
    <property type="entry name" value="MULTIDRUG RESISTANCE PROTEIN MDTC"/>
    <property type="match status" value="1"/>
</dbReference>
<dbReference type="SUPFAM" id="SSF82714">
    <property type="entry name" value="Multidrug efflux transporter AcrB TolC docking domain, DN and DC subdomains"/>
    <property type="match status" value="1"/>
</dbReference>
<dbReference type="GO" id="GO:0042910">
    <property type="term" value="F:xenobiotic transmembrane transporter activity"/>
    <property type="evidence" value="ECO:0007669"/>
    <property type="project" value="TreeGrafter"/>
</dbReference>
<name>A0A937W0W8_UNCTE</name>
<dbReference type="EMBL" id="VGLS01000105">
    <property type="protein sequence ID" value="MBM3223180.1"/>
    <property type="molecule type" value="Genomic_DNA"/>
</dbReference>
<evidence type="ECO:0000256" key="5">
    <source>
        <dbReference type="ARBA" id="ARBA00022692"/>
    </source>
</evidence>
<evidence type="ECO:0000313" key="10">
    <source>
        <dbReference type="Proteomes" id="UP000712673"/>
    </source>
</evidence>
<comment type="caution">
    <text evidence="9">The sequence shown here is derived from an EMBL/GenBank/DDBJ whole genome shotgun (WGS) entry which is preliminary data.</text>
</comment>
<feature type="transmembrane region" description="Helical" evidence="8">
    <location>
        <begin position="528"/>
        <end position="548"/>
    </location>
</feature>
<feature type="transmembrane region" description="Helical" evidence="8">
    <location>
        <begin position="431"/>
        <end position="451"/>
    </location>
</feature>
<evidence type="ECO:0000256" key="8">
    <source>
        <dbReference type="SAM" id="Phobius"/>
    </source>
</evidence>
<dbReference type="Gene3D" id="1.20.1640.10">
    <property type="entry name" value="Multidrug efflux transporter AcrB transmembrane domain"/>
    <property type="match status" value="2"/>
</dbReference>
<dbReference type="Gene3D" id="3.30.2090.10">
    <property type="entry name" value="Multidrug efflux transporter AcrB TolC docking domain, DN and DC subdomains"/>
    <property type="match status" value="1"/>
</dbReference>
<organism evidence="9 10">
    <name type="scientific">Tectimicrobiota bacterium</name>
    <dbReference type="NCBI Taxonomy" id="2528274"/>
    <lineage>
        <taxon>Bacteria</taxon>
        <taxon>Pseudomonadati</taxon>
        <taxon>Nitrospinota/Tectimicrobiota group</taxon>
        <taxon>Candidatus Tectimicrobiota</taxon>
    </lineage>
</organism>
<dbReference type="Pfam" id="PF00873">
    <property type="entry name" value="ACR_tran"/>
    <property type="match status" value="1"/>
</dbReference>